<proteinExistence type="predicted"/>
<evidence type="ECO:0008006" key="4">
    <source>
        <dbReference type="Google" id="ProtNLM"/>
    </source>
</evidence>
<feature type="signal peptide" evidence="1">
    <location>
        <begin position="1"/>
        <end position="21"/>
    </location>
</feature>
<sequence length="283" mass="31894">MKQTLLAITLALFSMTTQSQIFENTVYADLVYPGCIRAKNKARCMNNKLAQFYLQNLPKDYFEPMEQVDGKIYCYIGLNLLFDEDGNFVHTKGESASLDALDMANLTLPRMNMPKDVQNYGVSSSFRSVLRYELILDGDEVKNVFYRPLSSEEISDLMGGSELEITKVAVYPGCKGSDNSKLAQCLQQSIMDYIVENMDDRIANLPGVQESVLNIHIYLTVDPSGRPADVKVVNKHEKIREEVERVIKTLPEIEPAVGSDGSPVPLRLSFQLKYSIRYGGERH</sequence>
<gene>
    <name evidence="2" type="ORF">BST97_14410</name>
</gene>
<evidence type="ECO:0000313" key="2">
    <source>
        <dbReference type="EMBL" id="ARN79087.1"/>
    </source>
</evidence>
<dbReference type="EMBL" id="CP019344">
    <property type="protein sequence ID" value="ARN79087.1"/>
    <property type="molecule type" value="Genomic_DNA"/>
</dbReference>
<dbReference type="STRING" id="331648.BST97_14410"/>
<evidence type="ECO:0000256" key="1">
    <source>
        <dbReference type="SAM" id="SignalP"/>
    </source>
</evidence>
<feature type="chain" id="PRO_5013207306" description="TonB C-terminal domain-containing protein" evidence="1">
    <location>
        <begin position="22"/>
        <end position="283"/>
    </location>
</feature>
<reference evidence="2 3" key="1">
    <citation type="submission" date="2016-11" db="EMBL/GenBank/DDBJ databases">
        <title>Trade-off between light-utilization and light-protection in marine flavobacteria.</title>
        <authorList>
            <person name="Kumagai Y."/>
        </authorList>
    </citation>
    <scope>NUCLEOTIDE SEQUENCE [LARGE SCALE GENOMIC DNA]</scope>
    <source>
        <strain evidence="2 3">JCM 13191</strain>
    </source>
</reference>
<dbReference type="Proteomes" id="UP000193431">
    <property type="component" value="Chromosome"/>
</dbReference>
<dbReference type="AlphaFoldDB" id="A0A1W6MND0"/>
<evidence type="ECO:0000313" key="3">
    <source>
        <dbReference type="Proteomes" id="UP000193431"/>
    </source>
</evidence>
<keyword evidence="3" id="KW-1185">Reference proteome</keyword>
<keyword evidence="1" id="KW-0732">Signal</keyword>
<dbReference type="OrthoDB" id="1522859at2"/>
<dbReference type="RefSeq" id="WP_085767891.1">
    <property type="nucleotide sequence ID" value="NZ_CP019344.1"/>
</dbReference>
<accession>A0A1W6MND0</accession>
<protein>
    <recommendedName>
        <fullName evidence="4">TonB C-terminal domain-containing protein</fullName>
    </recommendedName>
</protein>
<name>A0A1W6MND0_9FLAO</name>
<organism evidence="2 3">
    <name type="scientific">Nonlabens spongiae</name>
    <dbReference type="NCBI Taxonomy" id="331648"/>
    <lineage>
        <taxon>Bacteria</taxon>
        <taxon>Pseudomonadati</taxon>
        <taxon>Bacteroidota</taxon>
        <taxon>Flavobacteriia</taxon>
        <taxon>Flavobacteriales</taxon>
        <taxon>Flavobacteriaceae</taxon>
        <taxon>Nonlabens</taxon>
    </lineage>
</organism>